<evidence type="ECO:0000313" key="3">
    <source>
        <dbReference type="Proteomes" id="UP000016923"/>
    </source>
</evidence>
<sequence length="109" mass="12212">MTNTWLVVLFCFPESPLSRFSKITTLGTYHISSPRNARKQPNQMTKTASMGKDRMQTQHTADAADVRVQPWMQILAGQAALIHSGTEDERIRKGQYADVLLNYEGENGG</sequence>
<proteinExistence type="predicted"/>
<accession>S3C6A1</accession>
<feature type="region of interest" description="Disordered" evidence="1">
    <location>
        <begin position="32"/>
        <end position="59"/>
    </location>
</feature>
<evidence type="ECO:0000313" key="2">
    <source>
        <dbReference type="EMBL" id="EPE09074.1"/>
    </source>
</evidence>
<evidence type="ECO:0000256" key="1">
    <source>
        <dbReference type="SAM" id="MobiDB-lite"/>
    </source>
</evidence>
<gene>
    <name evidence="2" type="ORF">F503_06850</name>
</gene>
<reference evidence="2 3" key="1">
    <citation type="journal article" date="2013" name="BMC Genomics">
        <title>The genome and transcriptome of the pine saprophyte Ophiostoma piceae, and a comparison with the bark beetle-associated pine pathogen Grosmannia clavigera.</title>
        <authorList>
            <person name="Haridas S."/>
            <person name="Wang Y."/>
            <person name="Lim L."/>
            <person name="Massoumi Alamouti S."/>
            <person name="Jackman S."/>
            <person name="Docking R."/>
            <person name="Robertson G."/>
            <person name="Birol I."/>
            <person name="Bohlmann J."/>
            <person name="Breuil C."/>
        </authorList>
    </citation>
    <scope>NUCLEOTIDE SEQUENCE [LARGE SCALE GENOMIC DNA]</scope>
    <source>
        <strain evidence="2 3">UAMH 11346</strain>
    </source>
</reference>
<feature type="compositionally biased region" description="Polar residues" evidence="1">
    <location>
        <begin position="32"/>
        <end position="48"/>
    </location>
</feature>
<dbReference type="Proteomes" id="UP000016923">
    <property type="component" value="Unassembled WGS sequence"/>
</dbReference>
<protein>
    <submittedName>
        <fullName evidence="2">Uncharacterized protein</fullName>
    </submittedName>
</protein>
<dbReference type="VEuPathDB" id="FungiDB:F503_06850"/>
<keyword evidence="3" id="KW-1185">Reference proteome</keyword>
<dbReference type="AlphaFoldDB" id="S3C6A1"/>
<dbReference type="HOGENOM" id="CLU_2184731_0_0_1"/>
<dbReference type="EMBL" id="KE148147">
    <property type="protein sequence ID" value="EPE09074.1"/>
    <property type="molecule type" value="Genomic_DNA"/>
</dbReference>
<organism evidence="2 3">
    <name type="scientific">Ophiostoma piceae (strain UAMH 11346)</name>
    <name type="common">Sap stain fungus</name>
    <dbReference type="NCBI Taxonomy" id="1262450"/>
    <lineage>
        <taxon>Eukaryota</taxon>
        <taxon>Fungi</taxon>
        <taxon>Dikarya</taxon>
        <taxon>Ascomycota</taxon>
        <taxon>Pezizomycotina</taxon>
        <taxon>Sordariomycetes</taxon>
        <taxon>Sordariomycetidae</taxon>
        <taxon>Ophiostomatales</taxon>
        <taxon>Ophiostomataceae</taxon>
        <taxon>Ophiostoma</taxon>
    </lineage>
</organism>
<name>S3C6A1_OPHP1</name>